<feature type="transmembrane region" description="Helical" evidence="7">
    <location>
        <begin position="429"/>
        <end position="451"/>
    </location>
</feature>
<reference evidence="10 11" key="2">
    <citation type="journal article" date="2021" name="J. Hered.">
        <title>Feather Gene Expression Elucidates the Developmental Basis of Plumage Iridescence in African Starlings.</title>
        <authorList>
            <person name="Rubenstein D.R."/>
            <person name="Corvelo A."/>
            <person name="MacManes M.D."/>
            <person name="Maia R."/>
            <person name="Narzisi G."/>
            <person name="Rousaki A."/>
            <person name="Vandenabeele P."/>
            <person name="Shawkey M.D."/>
            <person name="Solomon J."/>
        </authorList>
    </citation>
    <scope>NUCLEOTIDE SEQUENCE [LARGE SCALE GENOMIC DNA]</scope>
    <source>
        <strain evidence="10">SS15</strain>
    </source>
</reference>
<dbReference type="PANTHER" id="PTHR16189:SF0">
    <property type="entry name" value="TRANSMEMBRANE PROTEIN 104"/>
    <property type="match status" value="1"/>
</dbReference>
<gene>
    <name evidence="10" type="ORF">IHE44_0006845</name>
    <name evidence="9" type="ORF">IHE44_006716</name>
</gene>
<dbReference type="GO" id="GO:0016020">
    <property type="term" value="C:membrane"/>
    <property type="evidence" value="ECO:0007669"/>
    <property type="project" value="UniProtKB-SubCell"/>
</dbReference>
<reference evidence="10" key="3">
    <citation type="submission" date="2022-01" db="EMBL/GenBank/DDBJ databases">
        <authorList>
            <person name="Rubenstein D.R."/>
        </authorList>
    </citation>
    <scope>NUCLEOTIDE SEQUENCE</scope>
    <source>
        <strain evidence="10">SS15</strain>
        <tissue evidence="10">Liver</tissue>
    </source>
</reference>
<evidence type="ECO:0000256" key="6">
    <source>
        <dbReference type="ARBA" id="ARBA00038166"/>
    </source>
</evidence>
<evidence type="ECO:0000256" key="7">
    <source>
        <dbReference type="SAM" id="Phobius"/>
    </source>
</evidence>
<evidence type="ECO:0000256" key="1">
    <source>
        <dbReference type="ARBA" id="ARBA00004141"/>
    </source>
</evidence>
<keyword evidence="5" id="KW-0325">Glycoprotein</keyword>
<keyword evidence="2 7" id="KW-0812">Transmembrane</keyword>
<dbReference type="EMBL" id="JADDUC010000239">
    <property type="protein sequence ID" value="KAG0115155.1"/>
    <property type="molecule type" value="Genomic_DNA"/>
</dbReference>
<evidence type="ECO:0000259" key="8">
    <source>
        <dbReference type="Pfam" id="PF01490"/>
    </source>
</evidence>
<feature type="transmembrane region" description="Helical" evidence="7">
    <location>
        <begin position="266"/>
        <end position="287"/>
    </location>
</feature>
<name>A0A835TQZ9_9PASS</name>
<evidence type="ECO:0000256" key="4">
    <source>
        <dbReference type="ARBA" id="ARBA00023136"/>
    </source>
</evidence>
<dbReference type="EMBL" id="JADDUC020000022">
    <property type="protein sequence ID" value="KAI1232385.1"/>
    <property type="molecule type" value="Genomic_DNA"/>
</dbReference>
<dbReference type="Proteomes" id="UP000618051">
    <property type="component" value="Unassembled WGS sequence"/>
</dbReference>
<dbReference type="OrthoDB" id="294541at2759"/>
<evidence type="ECO:0000313" key="9">
    <source>
        <dbReference type="EMBL" id="KAG0115155.1"/>
    </source>
</evidence>
<feature type="transmembrane region" description="Helical" evidence="7">
    <location>
        <begin position="198"/>
        <end position="216"/>
    </location>
</feature>
<comment type="subcellular location">
    <subcellularLocation>
        <location evidence="1">Membrane</location>
        <topology evidence="1">Multi-pass membrane protein</topology>
    </subcellularLocation>
</comment>
<keyword evidence="3 7" id="KW-1133">Transmembrane helix</keyword>
<accession>A0A835TQZ9</accession>
<evidence type="ECO:0000256" key="3">
    <source>
        <dbReference type="ARBA" id="ARBA00022989"/>
    </source>
</evidence>
<keyword evidence="4 7" id="KW-0472">Membrane</keyword>
<comment type="similarity">
    <text evidence="6">Belongs to the TMEM104 family.</text>
</comment>
<evidence type="ECO:0000313" key="10">
    <source>
        <dbReference type="EMBL" id="KAI1232385.1"/>
    </source>
</evidence>
<evidence type="ECO:0000313" key="11">
    <source>
        <dbReference type="Proteomes" id="UP000618051"/>
    </source>
</evidence>
<feature type="transmembrane region" description="Helical" evidence="7">
    <location>
        <begin position="307"/>
        <end position="336"/>
    </location>
</feature>
<sequence length="456" mass="51222">MALSKKLLPEQSDSFHATFKAWGKKAPGRPGSIAVEPGIPRSHPINVNGSRLAAFTLLLGPFTFFNVQKTKYLQIMTSLMRWIEPCSLQHCSAEIWSQTISDEQSKILCPASMLDSSCALILQMPQDPECLVVAELQWALQLAHITAGRQLALRRGTNILERHQQGSRQHKCQVGMQKSFPSSAACYWEQDWAQSKPVILSPHAFILMIILALIRISRGQAEGHPSMAQLSGIRNLFGVCVYSFMCQHSLPSLITPISKKKHVNKLVLLDYILILAFYSLLSFTAIYCFRNDTLMDMYTLNFTNCEIISVAFIRYFLGLFPVFTISTNFPIIAVTLRNNWKTLFHREGGTYPWVVDRIVFPAITLIPPVLVAFCTHDLESLVGITGAYAGNGIQYLIPAFLAYCSRKDTQLVFGSGTVNKHLSPFRHSFWIVFVLIWGFSCFVFVTANIVLSESKL</sequence>
<dbReference type="PANTHER" id="PTHR16189">
    <property type="entry name" value="TRANSMEMBRANE PROTEIN 104-RELATED"/>
    <property type="match status" value="1"/>
</dbReference>
<evidence type="ECO:0000256" key="5">
    <source>
        <dbReference type="ARBA" id="ARBA00023180"/>
    </source>
</evidence>
<reference evidence="9" key="1">
    <citation type="submission" date="2020-10" db="EMBL/GenBank/DDBJ databases">
        <title>Feather gene expression reveals the developmental basis of iridescence in African starlings.</title>
        <authorList>
            <person name="Rubenstein D.R."/>
        </authorList>
    </citation>
    <scope>NUCLEOTIDE SEQUENCE</scope>
    <source>
        <strain evidence="9">SS15</strain>
        <tissue evidence="9">Liver</tissue>
    </source>
</reference>
<feature type="domain" description="Amino acid transporter transmembrane" evidence="8">
    <location>
        <begin position="207"/>
        <end position="437"/>
    </location>
</feature>
<comment type="caution">
    <text evidence="9">The sequence shown here is derived from an EMBL/GenBank/DDBJ whole genome shotgun (WGS) entry which is preliminary data.</text>
</comment>
<feature type="transmembrane region" description="Helical" evidence="7">
    <location>
        <begin position="236"/>
        <end position="254"/>
    </location>
</feature>
<evidence type="ECO:0000256" key="2">
    <source>
        <dbReference type="ARBA" id="ARBA00022692"/>
    </source>
</evidence>
<organism evidence="9">
    <name type="scientific">Lamprotornis superbus</name>
    <dbReference type="NCBI Taxonomy" id="245042"/>
    <lineage>
        <taxon>Eukaryota</taxon>
        <taxon>Metazoa</taxon>
        <taxon>Chordata</taxon>
        <taxon>Craniata</taxon>
        <taxon>Vertebrata</taxon>
        <taxon>Euteleostomi</taxon>
        <taxon>Archelosauria</taxon>
        <taxon>Archosauria</taxon>
        <taxon>Dinosauria</taxon>
        <taxon>Saurischia</taxon>
        <taxon>Theropoda</taxon>
        <taxon>Coelurosauria</taxon>
        <taxon>Aves</taxon>
        <taxon>Neognathae</taxon>
        <taxon>Neoaves</taxon>
        <taxon>Telluraves</taxon>
        <taxon>Australaves</taxon>
        <taxon>Passeriformes</taxon>
        <taxon>Sturnidae</taxon>
        <taxon>Lamprotornis</taxon>
    </lineage>
</organism>
<protein>
    <recommendedName>
        <fullName evidence="8">Amino acid transporter transmembrane domain-containing protein</fullName>
    </recommendedName>
</protein>
<dbReference type="InterPro" id="IPR013057">
    <property type="entry name" value="AA_transpt_TM"/>
</dbReference>
<proteinExistence type="inferred from homology"/>
<dbReference type="AlphaFoldDB" id="A0A835TQZ9"/>
<keyword evidence="11" id="KW-1185">Reference proteome</keyword>
<dbReference type="Pfam" id="PF01490">
    <property type="entry name" value="Aa_trans"/>
    <property type="match status" value="1"/>
</dbReference>